<dbReference type="SUPFAM" id="SSF52833">
    <property type="entry name" value="Thioredoxin-like"/>
    <property type="match status" value="1"/>
</dbReference>
<comment type="caution">
    <text evidence="3">The sequence shown here is derived from an EMBL/GenBank/DDBJ whole genome shotgun (WGS) entry which is preliminary data.</text>
</comment>
<dbReference type="InterPro" id="IPR036282">
    <property type="entry name" value="Glutathione-S-Trfase_C_sf"/>
</dbReference>
<dbReference type="AlphaFoldDB" id="A0A5M3MEP5"/>
<dbReference type="SFLD" id="SFLDS00019">
    <property type="entry name" value="Glutathione_Transferase_(cytos"/>
    <property type="match status" value="1"/>
</dbReference>
<dbReference type="InterPro" id="IPR036249">
    <property type="entry name" value="Thioredoxin-like_sf"/>
</dbReference>
<dbReference type="GO" id="GO:0005737">
    <property type="term" value="C:cytoplasm"/>
    <property type="evidence" value="ECO:0007669"/>
    <property type="project" value="TreeGrafter"/>
</dbReference>
<dbReference type="CDD" id="cd00570">
    <property type="entry name" value="GST_N_family"/>
    <property type="match status" value="1"/>
</dbReference>
<dbReference type="Pfam" id="PF13417">
    <property type="entry name" value="GST_N_3"/>
    <property type="match status" value="1"/>
</dbReference>
<dbReference type="OMA" id="VERSQWI"/>
<dbReference type="PROSITE" id="PS50405">
    <property type="entry name" value="GST_CTER"/>
    <property type="match status" value="1"/>
</dbReference>
<feature type="domain" description="GST N-terminal" evidence="1">
    <location>
        <begin position="4"/>
        <end position="95"/>
    </location>
</feature>
<dbReference type="PANTHER" id="PTHR43968">
    <property type="match status" value="1"/>
</dbReference>
<dbReference type="GeneID" id="19198739"/>
<dbReference type="GO" id="GO:0016740">
    <property type="term" value="F:transferase activity"/>
    <property type="evidence" value="ECO:0007669"/>
    <property type="project" value="UniProtKB-KW"/>
</dbReference>
<dbReference type="SUPFAM" id="SSF47616">
    <property type="entry name" value="GST C-terminal domain-like"/>
    <property type="match status" value="1"/>
</dbReference>
<dbReference type="InterPro" id="IPR004045">
    <property type="entry name" value="Glutathione_S-Trfase_N"/>
</dbReference>
<dbReference type="OrthoDB" id="202840at2759"/>
<dbReference type="RefSeq" id="XP_007772010.1">
    <property type="nucleotide sequence ID" value="XM_007773820.1"/>
</dbReference>
<protein>
    <submittedName>
        <fullName evidence="3">Glutathione S-transferase C-terminal-like protein</fullName>
    </submittedName>
</protein>
<dbReference type="SFLD" id="SFLDG00358">
    <property type="entry name" value="Main_(cytGST)"/>
    <property type="match status" value="1"/>
</dbReference>
<reference evidence="4" key="1">
    <citation type="journal article" date="2012" name="Science">
        <title>The Paleozoic origin of enzymatic lignin decomposition reconstructed from 31 fungal genomes.</title>
        <authorList>
            <person name="Floudas D."/>
            <person name="Binder M."/>
            <person name="Riley R."/>
            <person name="Barry K."/>
            <person name="Blanchette R.A."/>
            <person name="Henrissat B."/>
            <person name="Martinez A.T."/>
            <person name="Otillar R."/>
            <person name="Spatafora J.W."/>
            <person name="Yadav J.S."/>
            <person name="Aerts A."/>
            <person name="Benoit I."/>
            <person name="Boyd A."/>
            <person name="Carlson A."/>
            <person name="Copeland A."/>
            <person name="Coutinho P.M."/>
            <person name="de Vries R.P."/>
            <person name="Ferreira P."/>
            <person name="Findley K."/>
            <person name="Foster B."/>
            <person name="Gaskell J."/>
            <person name="Glotzer D."/>
            <person name="Gorecki P."/>
            <person name="Heitman J."/>
            <person name="Hesse C."/>
            <person name="Hori C."/>
            <person name="Igarashi K."/>
            <person name="Jurgens J.A."/>
            <person name="Kallen N."/>
            <person name="Kersten P."/>
            <person name="Kohler A."/>
            <person name="Kuees U."/>
            <person name="Kumar T.K.A."/>
            <person name="Kuo A."/>
            <person name="LaButti K."/>
            <person name="Larrondo L.F."/>
            <person name="Lindquist E."/>
            <person name="Ling A."/>
            <person name="Lombard V."/>
            <person name="Lucas S."/>
            <person name="Lundell T."/>
            <person name="Martin R."/>
            <person name="McLaughlin D.J."/>
            <person name="Morgenstern I."/>
            <person name="Morin E."/>
            <person name="Murat C."/>
            <person name="Nagy L.G."/>
            <person name="Nolan M."/>
            <person name="Ohm R.A."/>
            <person name="Patyshakuliyeva A."/>
            <person name="Rokas A."/>
            <person name="Ruiz-Duenas F.J."/>
            <person name="Sabat G."/>
            <person name="Salamov A."/>
            <person name="Samejima M."/>
            <person name="Schmutz J."/>
            <person name="Slot J.C."/>
            <person name="St John F."/>
            <person name="Stenlid J."/>
            <person name="Sun H."/>
            <person name="Sun S."/>
            <person name="Syed K."/>
            <person name="Tsang A."/>
            <person name="Wiebenga A."/>
            <person name="Young D."/>
            <person name="Pisabarro A."/>
            <person name="Eastwood D.C."/>
            <person name="Martin F."/>
            <person name="Cullen D."/>
            <person name="Grigoriev I.V."/>
            <person name="Hibbett D.S."/>
        </authorList>
    </citation>
    <scope>NUCLEOTIDE SEQUENCE [LARGE SCALE GENOMIC DNA]</scope>
    <source>
        <strain evidence="4">RWD-64-598 SS2</strain>
    </source>
</reference>
<accession>A0A5M3MEP5</accession>
<evidence type="ECO:0000259" key="1">
    <source>
        <dbReference type="PROSITE" id="PS50404"/>
    </source>
</evidence>
<organism evidence="3 4">
    <name type="scientific">Coniophora puteana (strain RWD-64-598)</name>
    <name type="common">Brown rot fungus</name>
    <dbReference type="NCBI Taxonomy" id="741705"/>
    <lineage>
        <taxon>Eukaryota</taxon>
        <taxon>Fungi</taxon>
        <taxon>Dikarya</taxon>
        <taxon>Basidiomycota</taxon>
        <taxon>Agaricomycotina</taxon>
        <taxon>Agaricomycetes</taxon>
        <taxon>Agaricomycetidae</taxon>
        <taxon>Boletales</taxon>
        <taxon>Coniophorineae</taxon>
        <taxon>Coniophoraceae</taxon>
        <taxon>Coniophora</taxon>
    </lineage>
</organism>
<feature type="domain" description="GST C-terminal" evidence="2">
    <location>
        <begin position="100"/>
        <end position="247"/>
    </location>
</feature>
<dbReference type="InterPro" id="IPR050983">
    <property type="entry name" value="GST_Omega/HSP26"/>
</dbReference>
<dbReference type="PANTHER" id="PTHR43968:SF6">
    <property type="entry name" value="GLUTATHIONE S-TRANSFERASE OMEGA"/>
    <property type="match status" value="1"/>
</dbReference>
<evidence type="ECO:0000259" key="2">
    <source>
        <dbReference type="PROSITE" id="PS50405"/>
    </source>
</evidence>
<dbReference type="PROSITE" id="PS50404">
    <property type="entry name" value="GST_NTER"/>
    <property type="match status" value="1"/>
</dbReference>
<dbReference type="Pfam" id="PF13410">
    <property type="entry name" value="GST_C_2"/>
    <property type="match status" value="1"/>
</dbReference>
<evidence type="ECO:0000313" key="4">
    <source>
        <dbReference type="Proteomes" id="UP000053558"/>
    </source>
</evidence>
<gene>
    <name evidence="3" type="ORF">CONPUDRAFT_108877</name>
</gene>
<evidence type="ECO:0000313" key="3">
    <source>
        <dbReference type="EMBL" id="EIW77623.1"/>
    </source>
</evidence>
<sequence length="247" mass="27508">MSHQQLTFYGYKTSANALRVAIALTHARAQYTYHDINLTNKPEWFTAKVNPAGKIPAITIGGPPVPADQPSPDSTKLAESLVLLELIADLYPSSGLMPSDPVQRAKVRFFVQAQAELFSSRYVAWFIQGKKDGWKDLLDGARALQGLLPESGEGYAVGDELTIADCALAPFWARTKVCYERGIGMFDPEEAKLLKDAMDAPEMARFRAYTERLMAHPSVQENWDEAGAVERSQWIVSFFKHRIASKQ</sequence>
<dbReference type="Proteomes" id="UP000053558">
    <property type="component" value="Unassembled WGS sequence"/>
</dbReference>
<dbReference type="EMBL" id="JH711583">
    <property type="protein sequence ID" value="EIW77623.1"/>
    <property type="molecule type" value="Genomic_DNA"/>
</dbReference>
<dbReference type="KEGG" id="cput:CONPUDRAFT_108877"/>
<keyword evidence="3" id="KW-0808">Transferase</keyword>
<name>A0A5M3MEP5_CONPW</name>
<keyword evidence="4" id="KW-1185">Reference proteome</keyword>
<proteinExistence type="predicted"/>
<dbReference type="InterPro" id="IPR040079">
    <property type="entry name" value="Glutathione_S-Trfase"/>
</dbReference>
<dbReference type="Gene3D" id="1.20.1050.10">
    <property type="match status" value="1"/>
</dbReference>
<dbReference type="InterPro" id="IPR010987">
    <property type="entry name" value="Glutathione-S-Trfase_C-like"/>
</dbReference>
<dbReference type="Gene3D" id="3.40.30.10">
    <property type="entry name" value="Glutaredoxin"/>
    <property type="match status" value="1"/>
</dbReference>